<keyword evidence="3 5" id="KW-0560">Oxidoreductase</keyword>
<evidence type="ECO:0000256" key="1">
    <source>
        <dbReference type="ARBA" id="ARBA00006787"/>
    </source>
</evidence>
<dbReference type="PANTHER" id="PTHR10543">
    <property type="entry name" value="BETA-CAROTENE DIOXYGENASE"/>
    <property type="match status" value="1"/>
</dbReference>
<dbReference type="Pfam" id="PF03055">
    <property type="entry name" value="RPE65"/>
    <property type="match status" value="1"/>
</dbReference>
<name>A0ABW4MWP3_9CAUL</name>
<comment type="cofactor">
    <cofactor evidence="5">
        <name>Fe(2+)</name>
        <dbReference type="ChEBI" id="CHEBI:29033"/>
    </cofactor>
    <text evidence="5">Binds 1 Fe(2+) ion per subunit.</text>
</comment>
<evidence type="ECO:0000313" key="7">
    <source>
        <dbReference type="Proteomes" id="UP001597237"/>
    </source>
</evidence>
<keyword evidence="7" id="KW-1185">Reference proteome</keyword>
<dbReference type="PANTHER" id="PTHR10543:SF89">
    <property type="entry name" value="CAROTENOID 9,10(9',10')-CLEAVAGE DIOXYGENASE 1"/>
    <property type="match status" value="1"/>
</dbReference>
<protein>
    <recommendedName>
        <fullName evidence="5">Dioxygenase</fullName>
        <ecNumber evidence="5">1.13.11.-</ecNumber>
    </recommendedName>
</protein>
<gene>
    <name evidence="6" type="ORF">ACFSC0_03250</name>
</gene>
<evidence type="ECO:0000256" key="4">
    <source>
        <dbReference type="ARBA" id="ARBA00023004"/>
    </source>
</evidence>
<keyword evidence="2 5" id="KW-0479">Metal-binding</keyword>
<comment type="caution">
    <text evidence="6">The sequence shown here is derived from an EMBL/GenBank/DDBJ whole genome shotgun (WGS) entry which is preliminary data.</text>
</comment>
<reference evidence="7" key="1">
    <citation type="journal article" date="2019" name="Int. J. Syst. Evol. Microbiol.">
        <title>The Global Catalogue of Microorganisms (GCM) 10K type strain sequencing project: providing services to taxonomists for standard genome sequencing and annotation.</title>
        <authorList>
            <consortium name="The Broad Institute Genomics Platform"/>
            <consortium name="The Broad Institute Genome Sequencing Center for Infectious Disease"/>
            <person name="Wu L."/>
            <person name="Ma J."/>
        </authorList>
    </citation>
    <scope>NUCLEOTIDE SEQUENCE [LARGE SCALE GENOMIC DNA]</scope>
    <source>
        <strain evidence="7">DFY28</strain>
    </source>
</reference>
<keyword evidence="5" id="KW-0223">Dioxygenase</keyword>
<dbReference type="EC" id="1.13.11.-" evidence="5"/>
<proteinExistence type="inferred from homology"/>
<comment type="similarity">
    <text evidence="1 5">Belongs to the carotenoid oxygenase family.</text>
</comment>
<dbReference type="Proteomes" id="UP001597237">
    <property type="component" value="Unassembled WGS sequence"/>
</dbReference>
<organism evidence="6 7">
    <name type="scientific">Phenylobacterium terrae</name>
    <dbReference type="NCBI Taxonomy" id="2665495"/>
    <lineage>
        <taxon>Bacteria</taxon>
        <taxon>Pseudomonadati</taxon>
        <taxon>Pseudomonadota</taxon>
        <taxon>Alphaproteobacteria</taxon>
        <taxon>Caulobacterales</taxon>
        <taxon>Caulobacteraceae</taxon>
        <taxon>Phenylobacterium</taxon>
    </lineage>
</organism>
<dbReference type="EMBL" id="JBHUEY010000001">
    <property type="protein sequence ID" value="MFD1782399.1"/>
    <property type="molecule type" value="Genomic_DNA"/>
</dbReference>
<evidence type="ECO:0000313" key="6">
    <source>
        <dbReference type="EMBL" id="MFD1782399.1"/>
    </source>
</evidence>
<evidence type="ECO:0000256" key="2">
    <source>
        <dbReference type="ARBA" id="ARBA00022723"/>
    </source>
</evidence>
<dbReference type="InterPro" id="IPR004294">
    <property type="entry name" value="Carotenoid_Oase"/>
</dbReference>
<sequence length="463" mass="51437">MDGEVITNPYLRGNFAPVRTEDDFELAVAGEIPEGLRGTLYRNGPNPQFEPRDPNHHWFLGDGMIHAFRVEDGKVVYRNRYVRTPKWRLENAAGRSLFGAWRNPMTTDPSALGVDSGAANTNIVWHAGRLLALEEGHMPFELAPGTLDSRGYVEAYRDRVTAHPKIDPVTGEMIWFAYSPGETPLNAAVSYGVTNAQGQVVRRDTFQAPFASMIHDFLVTDRHVLFPILPLTASLERAMSGRPAFAWEPDKGAFVGVMRRDADVSTVRWFNAGPCYVFHPMNAWEEGDRIHAEVMRYDRAPLFPNPDGSPGEPCGAKLVRWTFDLAGASDAIVETPLDDLMGEFPRFDERRTGLSYRHGWYAADTRGSDTIRMNALAHIDLLTGARQVWELPAGDFASEPVFTPRSADAPEGDGWLTAVIYRGAEDRSDFVVLDAQDVARGPIATAALPRRVPFGFHGNWVPA</sequence>
<keyword evidence="4 5" id="KW-0408">Iron</keyword>
<accession>A0ABW4MWP3</accession>
<dbReference type="RefSeq" id="WP_377280545.1">
    <property type="nucleotide sequence ID" value="NZ_JBHRSI010000001.1"/>
</dbReference>
<evidence type="ECO:0000256" key="3">
    <source>
        <dbReference type="ARBA" id="ARBA00023002"/>
    </source>
</evidence>
<evidence type="ECO:0000256" key="5">
    <source>
        <dbReference type="RuleBase" id="RU364048"/>
    </source>
</evidence>